<dbReference type="InterPro" id="IPR010997">
    <property type="entry name" value="HRDC-like_sf"/>
</dbReference>
<reference evidence="2" key="1">
    <citation type="submission" date="2021-05" db="EMBL/GenBank/DDBJ databases">
        <title>Complete genome sequence of the cellulolytic planctomycete Telmatocola sphagniphila SP2T and characterization of the first cellulase from planctomycetes.</title>
        <authorList>
            <person name="Rakitin A.L."/>
            <person name="Beletsky A.V."/>
            <person name="Naumoff D.G."/>
            <person name="Kulichevskaya I.S."/>
            <person name="Mardanov A.V."/>
            <person name="Ravin N.V."/>
            <person name="Dedysh S.N."/>
        </authorList>
    </citation>
    <scope>NUCLEOTIDE SEQUENCE</scope>
    <source>
        <strain evidence="2">SP2T</strain>
    </source>
</reference>
<dbReference type="PROSITE" id="PS50967">
    <property type="entry name" value="HRDC"/>
    <property type="match status" value="1"/>
</dbReference>
<dbReference type="KEGG" id="tsph:KIH39_24595"/>
<dbReference type="InterPro" id="IPR002562">
    <property type="entry name" value="3'-5'_exonuclease_dom"/>
</dbReference>
<dbReference type="InterPro" id="IPR036397">
    <property type="entry name" value="RNaseH_sf"/>
</dbReference>
<dbReference type="Proteomes" id="UP000676194">
    <property type="component" value="Chromosome"/>
</dbReference>
<dbReference type="SMART" id="SM00474">
    <property type="entry name" value="35EXOc"/>
    <property type="match status" value="1"/>
</dbReference>
<dbReference type="EMBL" id="CP074694">
    <property type="protein sequence ID" value="QVL31976.1"/>
    <property type="molecule type" value="Genomic_DNA"/>
</dbReference>
<protein>
    <submittedName>
        <fullName evidence="2">HRDC domain-containing protein</fullName>
    </submittedName>
</protein>
<dbReference type="Pfam" id="PF01612">
    <property type="entry name" value="DNA_pol_A_exo1"/>
    <property type="match status" value="1"/>
</dbReference>
<dbReference type="GO" id="GO:0008408">
    <property type="term" value="F:3'-5' exonuclease activity"/>
    <property type="evidence" value="ECO:0007669"/>
    <property type="project" value="InterPro"/>
</dbReference>
<feature type="domain" description="HRDC" evidence="1">
    <location>
        <begin position="214"/>
        <end position="294"/>
    </location>
</feature>
<organism evidence="2 3">
    <name type="scientific">Telmatocola sphagniphila</name>
    <dbReference type="NCBI Taxonomy" id="1123043"/>
    <lineage>
        <taxon>Bacteria</taxon>
        <taxon>Pseudomonadati</taxon>
        <taxon>Planctomycetota</taxon>
        <taxon>Planctomycetia</taxon>
        <taxon>Gemmatales</taxon>
        <taxon>Gemmataceae</taxon>
    </lineage>
</organism>
<dbReference type="Gene3D" id="1.10.150.80">
    <property type="entry name" value="HRDC domain"/>
    <property type="match status" value="1"/>
</dbReference>
<name>A0A8E6EY38_9BACT</name>
<dbReference type="Gene3D" id="3.30.420.10">
    <property type="entry name" value="Ribonuclease H-like superfamily/Ribonuclease H"/>
    <property type="match status" value="1"/>
</dbReference>
<dbReference type="RefSeq" id="WP_213496498.1">
    <property type="nucleotide sequence ID" value="NZ_CP074694.1"/>
</dbReference>
<evidence type="ECO:0000259" key="1">
    <source>
        <dbReference type="PROSITE" id="PS50967"/>
    </source>
</evidence>
<evidence type="ECO:0000313" key="3">
    <source>
        <dbReference type="Proteomes" id="UP000676194"/>
    </source>
</evidence>
<dbReference type="GO" id="GO:0003676">
    <property type="term" value="F:nucleic acid binding"/>
    <property type="evidence" value="ECO:0007669"/>
    <property type="project" value="InterPro"/>
</dbReference>
<sequence length="394" mass="46266">MKAALPEIFIDTPEQYDECCTQLESEVLIGFDTEFIGEQSYNPELCLIQLSTEQSLYVIDPIALGDIKKLWSILLDPEKTVIVHSGREEARMARAATGKMPLHFFDLQIALGLIGYHYPISYAGMVRDTLRIRLHKSETLTDWSKRPLSDRQLAYAFDDVRFLIPIYRKVERKLKKIHRQEWLKDEWEKYCQKAVRDNKETERWRKIKGVGNLDRRQLAIAREVYEWRESRAESLNRPSRFLLRDDLILEIARRTPRSPKDLETLRGISSRDTEQLYQAYLRGMEIPEDKLPKVTPREPDLDEYTWVVQIFSAVMASICKQNSLHPALVATQSDLKWLVKSFKSKKTTGDSILLKGWRRDLFYQTFQDLWDGRQAMRLKREKRGFSIECTKVGD</sequence>
<dbReference type="PANTHER" id="PTHR47649:SF1">
    <property type="entry name" value="RIBONUCLEASE D"/>
    <property type="match status" value="1"/>
</dbReference>
<accession>A0A8E6EY38</accession>
<proteinExistence type="predicted"/>
<dbReference type="InterPro" id="IPR044876">
    <property type="entry name" value="HRDC_dom_sf"/>
</dbReference>
<dbReference type="SUPFAM" id="SSF53098">
    <property type="entry name" value="Ribonuclease H-like"/>
    <property type="match status" value="1"/>
</dbReference>
<dbReference type="InterPro" id="IPR002121">
    <property type="entry name" value="HRDC_dom"/>
</dbReference>
<dbReference type="InterPro" id="IPR012337">
    <property type="entry name" value="RNaseH-like_sf"/>
</dbReference>
<dbReference type="Pfam" id="PF00570">
    <property type="entry name" value="HRDC"/>
    <property type="match status" value="1"/>
</dbReference>
<dbReference type="InterPro" id="IPR051086">
    <property type="entry name" value="RNase_D-like"/>
</dbReference>
<dbReference type="GO" id="GO:0006139">
    <property type="term" value="P:nucleobase-containing compound metabolic process"/>
    <property type="evidence" value="ECO:0007669"/>
    <property type="project" value="InterPro"/>
</dbReference>
<dbReference type="CDD" id="cd06142">
    <property type="entry name" value="RNaseD_exo"/>
    <property type="match status" value="1"/>
</dbReference>
<dbReference type="SUPFAM" id="SSF47819">
    <property type="entry name" value="HRDC-like"/>
    <property type="match status" value="2"/>
</dbReference>
<gene>
    <name evidence="2" type="ORF">KIH39_24595</name>
</gene>
<evidence type="ECO:0000313" key="2">
    <source>
        <dbReference type="EMBL" id="QVL31976.1"/>
    </source>
</evidence>
<dbReference type="AlphaFoldDB" id="A0A8E6EY38"/>
<dbReference type="PANTHER" id="PTHR47649">
    <property type="entry name" value="RIBONUCLEASE D"/>
    <property type="match status" value="1"/>
</dbReference>
<dbReference type="GO" id="GO:0000166">
    <property type="term" value="F:nucleotide binding"/>
    <property type="evidence" value="ECO:0007669"/>
    <property type="project" value="InterPro"/>
</dbReference>
<keyword evidence="3" id="KW-1185">Reference proteome</keyword>